<dbReference type="Gene3D" id="3.40.50.1820">
    <property type="entry name" value="alpha/beta hydrolase"/>
    <property type="match status" value="1"/>
</dbReference>
<gene>
    <name evidence="7" type="ORF">HNP98_003988</name>
</gene>
<reference evidence="7 8" key="1">
    <citation type="submission" date="2020-05" db="EMBL/GenBank/DDBJ databases">
        <title>Genomic Encyclopedia of Type Strains, Phase IV (KMG-V): Genome sequencing to study the core and pangenomes of soil and plant-associated prokaryotes.</title>
        <authorList>
            <person name="Whitman W."/>
        </authorList>
    </citation>
    <scope>NUCLEOTIDE SEQUENCE [LARGE SCALE GENOMIC DNA]</scope>
    <source>
        <strain evidence="7 8">9A</strain>
    </source>
</reference>
<keyword evidence="2 7" id="KW-0378">Hydrolase</keyword>
<evidence type="ECO:0000313" key="7">
    <source>
        <dbReference type="EMBL" id="NRT21143.1"/>
    </source>
</evidence>
<dbReference type="PANTHER" id="PTHR10272:SF0">
    <property type="entry name" value="PLATELET-ACTIVATING FACTOR ACETYLHYDROLASE"/>
    <property type="match status" value="1"/>
</dbReference>
<comment type="similarity">
    <text evidence="1">Belongs to the oxygen-dependent FAD-linked oxidoreductase family.</text>
</comment>
<keyword evidence="5" id="KW-0443">Lipid metabolism</keyword>
<keyword evidence="8" id="KW-1185">Reference proteome</keyword>
<dbReference type="PROSITE" id="PS00862">
    <property type="entry name" value="OX2_COVAL_FAD"/>
    <property type="match status" value="1"/>
</dbReference>
<feature type="domain" description="AB hydrolase-1" evidence="6">
    <location>
        <begin position="51"/>
        <end position="307"/>
    </location>
</feature>
<evidence type="ECO:0000256" key="5">
    <source>
        <dbReference type="ARBA" id="ARBA00023098"/>
    </source>
</evidence>
<dbReference type="InterPro" id="IPR006093">
    <property type="entry name" value="Oxy_OxRdtase_FAD_BS"/>
</dbReference>
<evidence type="ECO:0000256" key="3">
    <source>
        <dbReference type="ARBA" id="ARBA00022963"/>
    </source>
</evidence>
<dbReference type="Proteomes" id="UP000779507">
    <property type="component" value="Unassembled WGS sequence"/>
</dbReference>
<evidence type="ECO:0000259" key="6">
    <source>
        <dbReference type="Pfam" id="PF12697"/>
    </source>
</evidence>
<dbReference type="GO" id="GO:0016787">
    <property type="term" value="F:hydrolase activity"/>
    <property type="evidence" value="ECO:0007669"/>
    <property type="project" value="UniProtKB-KW"/>
</dbReference>
<dbReference type="EMBL" id="JABSNP010000026">
    <property type="protein sequence ID" value="NRT21143.1"/>
    <property type="molecule type" value="Genomic_DNA"/>
</dbReference>
<dbReference type="InterPro" id="IPR000073">
    <property type="entry name" value="AB_hydrolase_1"/>
</dbReference>
<comment type="caution">
    <text evidence="7">The sequence shown here is derived from an EMBL/GenBank/DDBJ whole genome shotgun (WGS) entry which is preliminary data.</text>
</comment>
<evidence type="ECO:0000313" key="8">
    <source>
        <dbReference type="Proteomes" id="UP000779507"/>
    </source>
</evidence>
<keyword evidence="4" id="KW-0560">Oxidoreductase</keyword>
<accession>A0ABX2FVB0</accession>
<name>A0ABX2FVB0_9BACT</name>
<dbReference type="SUPFAM" id="SSF53474">
    <property type="entry name" value="alpha/beta-Hydrolases"/>
    <property type="match status" value="1"/>
</dbReference>
<evidence type="ECO:0000256" key="2">
    <source>
        <dbReference type="ARBA" id="ARBA00022801"/>
    </source>
</evidence>
<organism evidence="7 8">
    <name type="scientific">Hymenobacter caeli</name>
    <dbReference type="NCBI Taxonomy" id="2735894"/>
    <lineage>
        <taxon>Bacteria</taxon>
        <taxon>Pseudomonadati</taxon>
        <taxon>Bacteroidota</taxon>
        <taxon>Cytophagia</taxon>
        <taxon>Cytophagales</taxon>
        <taxon>Hymenobacteraceae</taxon>
        <taxon>Hymenobacter</taxon>
    </lineage>
</organism>
<dbReference type="Pfam" id="PF12697">
    <property type="entry name" value="Abhydrolase_6"/>
    <property type="match status" value="1"/>
</dbReference>
<dbReference type="PANTHER" id="PTHR10272">
    <property type="entry name" value="PLATELET-ACTIVATING FACTOR ACETYLHYDROLASE"/>
    <property type="match status" value="1"/>
</dbReference>
<protein>
    <submittedName>
        <fullName evidence="7">Dienelactone hydrolase</fullName>
    </submittedName>
</protein>
<dbReference type="RefSeq" id="WP_173811902.1">
    <property type="nucleotide sequence ID" value="NZ_JABSNP010000026.1"/>
</dbReference>
<keyword evidence="3" id="KW-0442">Lipid degradation</keyword>
<evidence type="ECO:0000256" key="4">
    <source>
        <dbReference type="ARBA" id="ARBA00023002"/>
    </source>
</evidence>
<sequence>MNKPSHNADISGGAPTRVVSVSPVVLPAPGRAVDLQLRVSAPVTGSALPIILLSHGHGRSNNLSSLNGYGPLANYWAARGFVVIQPTHLDSTTLRLDPDGPEGALFWRSRAEDMRRLLDQLEAIEAAVPEIAGRLDRGRVAAVGHSLGGHTVAMLAGMRVIDPKNGEEVNLVEPRLKARVLIGAPGNGADTAAFVTEHYPVLHNTNFADMKLPALVVAGDKDQNPDFSARADWRTDAYFLSPGPKSLLTIFGGEHILGGISGYDAAETTDENPERVALVAQLTWAYLRTALYPEDTSWPAASQALLAAATPLGRIESKGEGQIAADAQTKDSLALPVPA</sequence>
<dbReference type="InterPro" id="IPR029058">
    <property type="entry name" value="AB_hydrolase_fold"/>
</dbReference>
<proteinExistence type="inferred from homology"/>
<evidence type="ECO:0000256" key="1">
    <source>
        <dbReference type="ARBA" id="ARBA00005466"/>
    </source>
</evidence>